<protein>
    <submittedName>
        <fullName evidence="2">Uncharacterized protein</fullName>
    </submittedName>
</protein>
<evidence type="ECO:0000313" key="3">
    <source>
        <dbReference type="Proteomes" id="UP000639338"/>
    </source>
</evidence>
<evidence type="ECO:0000256" key="1">
    <source>
        <dbReference type="SAM" id="MobiDB-lite"/>
    </source>
</evidence>
<reference evidence="2 3" key="1">
    <citation type="submission" date="2020-08" db="EMBL/GenBank/DDBJ databases">
        <title>Aphidius gifuensis genome sequencing and assembly.</title>
        <authorList>
            <person name="Du Z."/>
        </authorList>
    </citation>
    <scope>NUCLEOTIDE SEQUENCE [LARGE SCALE GENOMIC DNA]</scope>
    <source>
        <strain evidence="2">YNYX2018</strain>
        <tissue evidence="2">Adults</tissue>
    </source>
</reference>
<name>A0A834Y906_APHGI</name>
<evidence type="ECO:0000313" key="2">
    <source>
        <dbReference type="EMBL" id="KAF7998581.1"/>
    </source>
</evidence>
<dbReference type="EMBL" id="JACMRX010000001">
    <property type="protein sequence ID" value="KAF7998581.1"/>
    <property type="molecule type" value="Genomic_DNA"/>
</dbReference>
<gene>
    <name evidence="2" type="ORF">HCN44_010989</name>
</gene>
<sequence length="76" mass="8252">MTLKPDHLNEIQLGSPASLLTPEPTNQAVSCRNVAVATLQEEVNALRAELTNVHGQLAQFRGYVRKNSHVGQNTSS</sequence>
<feature type="region of interest" description="Disordered" evidence="1">
    <location>
        <begin position="1"/>
        <end position="24"/>
    </location>
</feature>
<proteinExistence type="predicted"/>
<dbReference type="OrthoDB" id="6256369at2759"/>
<dbReference type="Proteomes" id="UP000639338">
    <property type="component" value="Unassembled WGS sequence"/>
</dbReference>
<comment type="caution">
    <text evidence="2">The sequence shown here is derived from an EMBL/GenBank/DDBJ whole genome shotgun (WGS) entry which is preliminary data.</text>
</comment>
<dbReference type="AlphaFoldDB" id="A0A834Y906"/>
<keyword evidence="3" id="KW-1185">Reference proteome</keyword>
<organism evidence="2 3">
    <name type="scientific">Aphidius gifuensis</name>
    <name type="common">Parasitoid wasp</name>
    <dbReference type="NCBI Taxonomy" id="684658"/>
    <lineage>
        <taxon>Eukaryota</taxon>
        <taxon>Metazoa</taxon>
        <taxon>Ecdysozoa</taxon>
        <taxon>Arthropoda</taxon>
        <taxon>Hexapoda</taxon>
        <taxon>Insecta</taxon>
        <taxon>Pterygota</taxon>
        <taxon>Neoptera</taxon>
        <taxon>Endopterygota</taxon>
        <taxon>Hymenoptera</taxon>
        <taxon>Apocrita</taxon>
        <taxon>Ichneumonoidea</taxon>
        <taxon>Braconidae</taxon>
        <taxon>Aphidiinae</taxon>
        <taxon>Aphidius</taxon>
    </lineage>
</organism>
<accession>A0A834Y906</accession>